<dbReference type="KEGG" id="dfi:AXF13_09225"/>
<keyword evidence="3" id="KW-1185">Reference proteome</keyword>
<dbReference type="InterPro" id="IPR012106">
    <property type="entry name" value="Phage_Mu_Gp1"/>
</dbReference>
<evidence type="ECO:0000256" key="1">
    <source>
        <dbReference type="SAM" id="MobiDB-lite"/>
    </source>
</evidence>
<evidence type="ECO:0008006" key="4">
    <source>
        <dbReference type="Google" id="ProtNLM"/>
    </source>
</evidence>
<protein>
    <recommendedName>
        <fullName evidence="4">Mu-like prophage I protein</fullName>
    </recommendedName>
</protein>
<dbReference type="EMBL" id="CP014229">
    <property type="protein sequence ID" value="AMD90288.1"/>
    <property type="molecule type" value="Genomic_DNA"/>
</dbReference>
<feature type="region of interest" description="Disordered" evidence="1">
    <location>
        <begin position="352"/>
        <end position="376"/>
    </location>
</feature>
<proteinExistence type="predicted"/>
<accession>A0A109W4E2</accession>
<name>A0A109W4E2_9BACT</name>
<dbReference type="PIRSF" id="PIRSF016624">
    <property type="entry name" value="Mu_prophg_I"/>
    <property type="match status" value="1"/>
</dbReference>
<dbReference type="AlphaFoldDB" id="A0A109W4E2"/>
<sequence>MRGRAKGKRATAEPRQPFLCSAPWYTRAMDAIQDTSLLTRAALLSALSPTQPGGDASVAAGRIQLFPAGAFAARDGRPGNLKGVTAKAWRLTPEDADALLALWRQRATPVVVDYEHQTHLSRENGQPAPAAGWITALEATPEGLFASVEWTDKARAHIRAGEYRFISPTFSFDRRSGAVLELHSAALTNNPALDGMDPASAKTHNTQEDKHMDKLLALLRTLLGLPDTADEAQCAEALSRHLPQQNLIALLQSKDAALATAQAELAGAKAAPPDPGKYVALATFQAVQQEAAQLRAKLAEMEGAAAVAALSGEIEAALKDGRLAASAKPWAEGLAKSNPDALREFLKSTPPVTALKGTQTGGKQPDATPGTASLTAEEEYARVQLGLTAEEYAKHKESV</sequence>
<reference evidence="3" key="1">
    <citation type="submission" date="2016-02" db="EMBL/GenBank/DDBJ databases">
        <authorList>
            <person name="Holder M.E."/>
            <person name="Ajami N.J."/>
            <person name="Petrosino J.F."/>
        </authorList>
    </citation>
    <scope>NUCLEOTIDE SEQUENCE [LARGE SCALE GENOMIC DNA]</scope>
    <source>
        <strain evidence="3">CCUG 45958</strain>
    </source>
</reference>
<dbReference type="Pfam" id="PF10123">
    <property type="entry name" value="Mu-like_Pro"/>
    <property type="match status" value="1"/>
</dbReference>
<dbReference type="Proteomes" id="UP000069241">
    <property type="component" value="Chromosome"/>
</dbReference>
<dbReference type="STRING" id="44742.AXF13_09225"/>
<organism evidence="2 3">
    <name type="scientific">Desulfovibrio fairfieldensis</name>
    <dbReference type="NCBI Taxonomy" id="44742"/>
    <lineage>
        <taxon>Bacteria</taxon>
        <taxon>Pseudomonadati</taxon>
        <taxon>Thermodesulfobacteriota</taxon>
        <taxon>Desulfovibrionia</taxon>
        <taxon>Desulfovibrionales</taxon>
        <taxon>Desulfovibrionaceae</taxon>
        <taxon>Desulfovibrio</taxon>
    </lineage>
</organism>
<evidence type="ECO:0000313" key="3">
    <source>
        <dbReference type="Proteomes" id="UP000069241"/>
    </source>
</evidence>
<evidence type="ECO:0000313" key="2">
    <source>
        <dbReference type="EMBL" id="AMD90288.1"/>
    </source>
</evidence>
<gene>
    <name evidence="2" type="ORF">AXF13_09225</name>
</gene>